<gene>
    <name evidence="1" type="ORF">WISP_85054</name>
</gene>
<name>A0ABQ9D3D0_9PASS</name>
<accession>A0ABQ9D3D0</accession>
<dbReference type="PANTHER" id="PTHR33395:SF22">
    <property type="entry name" value="REVERSE TRANSCRIPTASE DOMAIN-CONTAINING PROTEIN"/>
    <property type="match status" value="1"/>
</dbReference>
<protein>
    <submittedName>
        <fullName evidence="1">Dtw domain-containing protein 2</fullName>
    </submittedName>
</protein>
<organism evidence="1 2">
    <name type="scientific">Willisornis vidua</name>
    <name type="common">Xingu scale-backed antbird</name>
    <dbReference type="NCBI Taxonomy" id="1566151"/>
    <lineage>
        <taxon>Eukaryota</taxon>
        <taxon>Metazoa</taxon>
        <taxon>Chordata</taxon>
        <taxon>Craniata</taxon>
        <taxon>Vertebrata</taxon>
        <taxon>Euteleostomi</taxon>
        <taxon>Archelosauria</taxon>
        <taxon>Archosauria</taxon>
        <taxon>Dinosauria</taxon>
        <taxon>Saurischia</taxon>
        <taxon>Theropoda</taxon>
        <taxon>Coelurosauria</taxon>
        <taxon>Aves</taxon>
        <taxon>Neognathae</taxon>
        <taxon>Neoaves</taxon>
        <taxon>Telluraves</taxon>
        <taxon>Australaves</taxon>
        <taxon>Passeriformes</taxon>
        <taxon>Thamnophilidae</taxon>
        <taxon>Willisornis</taxon>
    </lineage>
</organism>
<keyword evidence="2" id="KW-1185">Reference proteome</keyword>
<evidence type="ECO:0000313" key="1">
    <source>
        <dbReference type="EMBL" id="KAJ7414311.1"/>
    </source>
</evidence>
<dbReference type="SUPFAM" id="SSF56219">
    <property type="entry name" value="DNase I-like"/>
    <property type="match status" value="1"/>
</dbReference>
<evidence type="ECO:0000313" key="2">
    <source>
        <dbReference type="Proteomes" id="UP001145742"/>
    </source>
</evidence>
<proteinExistence type="predicted"/>
<reference evidence="1" key="1">
    <citation type="submission" date="2019-10" db="EMBL/GenBank/DDBJ databases">
        <authorList>
            <person name="Soares A.E.R."/>
            <person name="Aleixo A."/>
            <person name="Schneider P."/>
            <person name="Miyaki C.Y."/>
            <person name="Schneider M.P."/>
            <person name="Mello C."/>
            <person name="Vasconcelos A.T.R."/>
        </authorList>
    </citation>
    <scope>NUCLEOTIDE SEQUENCE</scope>
    <source>
        <tissue evidence="1">Muscle</tissue>
    </source>
</reference>
<comment type="caution">
    <text evidence="1">The sequence shown here is derived from an EMBL/GenBank/DDBJ whole genome shotgun (WGS) entry which is preliminary data.</text>
</comment>
<sequence length="317" mass="36534">MYTNARSMGNKQGKLEATMQQESYGVVAITETWWDDSHDWSAAMDGNKLFRKDRQELEVTNNKVQCLWTRIRGKANKAEILMGVCYGPSNQDDEGDELFYKQLADVSKLPAVVLMDDFNLPDICWELNTAKRQSRRFLDCIEDDFLLQLVNEPTRGGVLLNPLFTNRERLVGDVVVRGYLGHSDEMMEFSILRDRDLDRLERWADSNGMKFNKANCWVLHLGHNNPLQCYRLGTEWLESSQAERDLWVWIDRRLNMSQQCAQVAKKANGILACIKNSVASRMREVILALYSALSMVFSSGPLSSGKILRCWSRFREK</sequence>
<dbReference type="Gene3D" id="3.60.10.10">
    <property type="entry name" value="Endonuclease/exonuclease/phosphatase"/>
    <property type="match status" value="1"/>
</dbReference>
<dbReference type="EMBL" id="WHWB01034072">
    <property type="protein sequence ID" value="KAJ7414311.1"/>
    <property type="molecule type" value="Genomic_DNA"/>
</dbReference>
<dbReference type="Proteomes" id="UP001145742">
    <property type="component" value="Unassembled WGS sequence"/>
</dbReference>
<dbReference type="InterPro" id="IPR036691">
    <property type="entry name" value="Endo/exonu/phosph_ase_sf"/>
</dbReference>
<dbReference type="PANTHER" id="PTHR33395">
    <property type="entry name" value="TRANSCRIPTASE, PUTATIVE-RELATED-RELATED"/>
    <property type="match status" value="1"/>
</dbReference>